<dbReference type="NCBIfam" id="TIGR04183">
    <property type="entry name" value="Por_Secre_tail"/>
    <property type="match status" value="1"/>
</dbReference>
<sequence>EATQWEVLYGPAGFNIETEGTSVTVNDVAEVTLDELDANTEYHVYVRAVCGDDFTSEWEGQQAFVTLEEATCAAPSAIEISEITASTAMVSWTENGEATQWEVLYGPAGFNIETEGTSVIVNDIAEVVLEELTDNTAYDVYVRAVCGEEMTSSWEGPEVFTTQLLGLNDNVIKGFVLYPNPTTGIVRINAQDIIENVAVYNLAGQKLTEVEVNAAASQINLSQLPVGVYVMQVTASGKTGTYKIAIK</sequence>
<dbReference type="InterPro" id="IPR036116">
    <property type="entry name" value="FN3_sf"/>
</dbReference>
<dbReference type="InterPro" id="IPR026444">
    <property type="entry name" value="Secre_tail"/>
</dbReference>
<reference evidence="4 5" key="1">
    <citation type="submission" date="2024-06" db="EMBL/GenBank/DDBJ databases">
        <authorList>
            <person name="Kaempfer P."/>
            <person name="Viver T."/>
        </authorList>
    </citation>
    <scope>NUCLEOTIDE SEQUENCE [LARGE SCALE GENOMIC DNA]</scope>
    <source>
        <strain evidence="4 5">ST-75</strain>
    </source>
</reference>
<dbReference type="Proteomes" id="UP001629059">
    <property type="component" value="Unassembled WGS sequence"/>
</dbReference>
<dbReference type="PANTHER" id="PTHR46708:SF2">
    <property type="entry name" value="FIBRONECTIN TYPE-III DOMAIN-CONTAINING PROTEIN"/>
    <property type="match status" value="1"/>
</dbReference>
<evidence type="ECO:0000256" key="2">
    <source>
        <dbReference type="ARBA" id="ARBA00022737"/>
    </source>
</evidence>
<dbReference type="RefSeq" id="WP_408076224.1">
    <property type="nucleotide sequence ID" value="NZ_JBELQB010000019.1"/>
</dbReference>
<evidence type="ECO:0000313" key="5">
    <source>
        <dbReference type="Proteomes" id="UP001629059"/>
    </source>
</evidence>
<keyword evidence="1" id="KW-0732">Signal</keyword>
<dbReference type="Gene3D" id="2.60.40.10">
    <property type="entry name" value="Immunoglobulins"/>
    <property type="match status" value="2"/>
</dbReference>
<evidence type="ECO:0000259" key="3">
    <source>
        <dbReference type="PROSITE" id="PS50853"/>
    </source>
</evidence>
<comment type="caution">
    <text evidence="4">The sequence shown here is derived from an EMBL/GenBank/DDBJ whole genome shotgun (WGS) entry which is preliminary data.</text>
</comment>
<protein>
    <submittedName>
        <fullName evidence="4">Fibronectin type III domain-containing protein</fullName>
    </submittedName>
</protein>
<name>A0ABW8YGA3_9FLAO</name>
<dbReference type="SMART" id="SM00060">
    <property type="entry name" value="FN3"/>
    <property type="match status" value="1"/>
</dbReference>
<proteinExistence type="predicted"/>
<feature type="domain" description="Fibronectin type-III" evidence="3">
    <location>
        <begin position="74"/>
        <end position="165"/>
    </location>
</feature>
<dbReference type="Pfam" id="PF18962">
    <property type="entry name" value="Por_Secre_tail"/>
    <property type="match status" value="1"/>
</dbReference>
<dbReference type="InterPro" id="IPR013783">
    <property type="entry name" value="Ig-like_fold"/>
</dbReference>
<dbReference type="SUPFAM" id="SSF49265">
    <property type="entry name" value="Fibronectin type III"/>
    <property type="match status" value="1"/>
</dbReference>
<keyword evidence="2" id="KW-0677">Repeat</keyword>
<accession>A0ABW8YGA3</accession>
<dbReference type="EMBL" id="JBELQB010000019">
    <property type="protein sequence ID" value="MFL9839276.1"/>
    <property type="molecule type" value="Genomic_DNA"/>
</dbReference>
<organism evidence="4 5">
    <name type="scientific">Flavobacterium rhizophilum</name>
    <dbReference type="NCBI Taxonomy" id="3163296"/>
    <lineage>
        <taxon>Bacteria</taxon>
        <taxon>Pseudomonadati</taxon>
        <taxon>Bacteroidota</taxon>
        <taxon>Flavobacteriia</taxon>
        <taxon>Flavobacteriales</taxon>
        <taxon>Flavobacteriaceae</taxon>
        <taxon>Flavobacterium</taxon>
    </lineage>
</organism>
<feature type="domain" description="Fibronectin type-III" evidence="3">
    <location>
        <begin position="1"/>
        <end position="69"/>
    </location>
</feature>
<evidence type="ECO:0000313" key="4">
    <source>
        <dbReference type="EMBL" id="MFL9839276.1"/>
    </source>
</evidence>
<keyword evidence="5" id="KW-1185">Reference proteome</keyword>
<feature type="non-terminal residue" evidence="4">
    <location>
        <position position="1"/>
    </location>
</feature>
<dbReference type="InterPro" id="IPR003961">
    <property type="entry name" value="FN3_dom"/>
</dbReference>
<dbReference type="PROSITE" id="PS50853">
    <property type="entry name" value="FN3"/>
    <property type="match status" value="2"/>
</dbReference>
<dbReference type="Pfam" id="PF00041">
    <property type="entry name" value="fn3"/>
    <property type="match status" value="1"/>
</dbReference>
<dbReference type="InterPro" id="IPR050991">
    <property type="entry name" value="ECM_Regulatory_Proteins"/>
</dbReference>
<gene>
    <name evidence="4" type="ORF">ABS768_17345</name>
</gene>
<dbReference type="PANTHER" id="PTHR46708">
    <property type="entry name" value="TENASCIN"/>
    <property type="match status" value="1"/>
</dbReference>
<evidence type="ECO:0000256" key="1">
    <source>
        <dbReference type="ARBA" id="ARBA00022729"/>
    </source>
</evidence>
<dbReference type="CDD" id="cd00063">
    <property type="entry name" value="FN3"/>
    <property type="match status" value="1"/>
</dbReference>